<feature type="domain" description="Survival protein SurE-like phosphatase/nucleotidase" evidence="8">
    <location>
        <begin position="4"/>
        <end position="181"/>
    </location>
</feature>
<keyword evidence="6 7" id="KW-0378">Hydrolase</keyword>
<evidence type="ECO:0000256" key="5">
    <source>
        <dbReference type="ARBA" id="ARBA00022741"/>
    </source>
</evidence>
<dbReference type="Proteomes" id="UP001528823">
    <property type="component" value="Unassembled WGS sequence"/>
</dbReference>
<dbReference type="SUPFAM" id="SSF64167">
    <property type="entry name" value="SurE-like"/>
    <property type="match status" value="1"/>
</dbReference>
<feature type="binding site" evidence="7">
    <location>
        <position position="8"/>
    </location>
    <ligand>
        <name>a divalent metal cation</name>
        <dbReference type="ChEBI" id="CHEBI:60240"/>
    </ligand>
</feature>
<organism evidence="9 10">
    <name type="scientific">Spartinivicinus poritis</name>
    <dbReference type="NCBI Taxonomy" id="2994640"/>
    <lineage>
        <taxon>Bacteria</taxon>
        <taxon>Pseudomonadati</taxon>
        <taxon>Pseudomonadota</taxon>
        <taxon>Gammaproteobacteria</taxon>
        <taxon>Oceanospirillales</taxon>
        <taxon>Zooshikellaceae</taxon>
        <taxon>Spartinivicinus</taxon>
    </lineage>
</organism>
<comment type="cofactor">
    <cofactor evidence="7">
        <name>a divalent metal cation</name>
        <dbReference type="ChEBI" id="CHEBI:60240"/>
    </cofactor>
    <text evidence="7">Binds 1 divalent metal cation per subunit.</text>
</comment>
<evidence type="ECO:0000259" key="8">
    <source>
        <dbReference type="Pfam" id="PF01975"/>
    </source>
</evidence>
<evidence type="ECO:0000256" key="7">
    <source>
        <dbReference type="HAMAP-Rule" id="MF_00060"/>
    </source>
</evidence>
<comment type="subcellular location">
    <subcellularLocation>
        <location evidence="7">Cytoplasm</location>
    </subcellularLocation>
</comment>
<feature type="binding site" evidence="7">
    <location>
        <position position="39"/>
    </location>
    <ligand>
        <name>a divalent metal cation</name>
        <dbReference type="ChEBI" id="CHEBI:60240"/>
    </ligand>
</feature>
<evidence type="ECO:0000256" key="6">
    <source>
        <dbReference type="ARBA" id="ARBA00022801"/>
    </source>
</evidence>
<dbReference type="EC" id="3.1.3.5" evidence="7"/>
<comment type="catalytic activity">
    <reaction evidence="1 7">
        <text>a ribonucleoside 5'-phosphate + H2O = a ribonucleoside + phosphate</text>
        <dbReference type="Rhea" id="RHEA:12484"/>
        <dbReference type="ChEBI" id="CHEBI:15377"/>
        <dbReference type="ChEBI" id="CHEBI:18254"/>
        <dbReference type="ChEBI" id="CHEBI:43474"/>
        <dbReference type="ChEBI" id="CHEBI:58043"/>
        <dbReference type="EC" id="3.1.3.5"/>
    </reaction>
</comment>
<evidence type="ECO:0000256" key="3">
    <source>
        <dbReference type="ARBA" id="ARBA00022490"/>
    </source>
</evidence>
<sequence length="249" mass="26403">MKLLLSNDDGVFAPGLAASYDALSSHFDCQVVAPDRDRSGASSSLTLDQLLRPETHANGFISINGTPTDCVHLAVNGMLDPVPEMVISGINLGANLGDDVLYSGTVAAAFEGRFLSHPALAVSLCSRSSAHLLTAAHVIRQLVEGIGELQLPKRSVLNVNIPDLPLASLKGALLTRLGHRTRPAKPAKLTDPRGKEGYFIATVGAGEDAGEGTDFFAIEQGYVSITPLQVDKTHYQAFAHVEPWLEALL</sequence>
<keyword evidence="10" id="KW-1185">Reference proteome</keyword>
<comment type="similarity">
    <text evidence="2 7">Belongs to the SurE nucleotidase family.</text>
</comment>
<dbReference type="InterPro" id="IPR030048">
    <property type="entry name" value="SurE"/>
</dbReference>
<dbReference type="HAMAP" id="MF_00060">
    <property type="entry name" value="SurE"/>
    <property type="match status" value="1"/>
</dbReference>
<comment type="caution">
    <text evidence="9">The sequence shown here is derived from an EMBL/GenBank/DDBJ whole genome shotgun (WGS) entry which is preliminary data.</text>
</comment>
<feature type="binding site" evidence="7">
    <location>
        <position position="91"/>
    </location>
    <ligand>
        <name>a divalent metal cation</name>
        <dbReference type="ChEBI" id="CHEBI:60240"/>
    </ligand>
</feature>
<evidence type="ECO:0000313" key="9">
    <source>
        <dbReference type="EMBL" id="MDE1460374.1"/>
    </source>
</evidence>
<keyword evidence="3 7" id="KW-0963">Cytoplasm</keyword>
<dbReference type="Pfam" id="PF01975">
    <property type="entry name" value="SurE"/>
    <property type="match status" value="1"/>
</dbReference>
<reference evidence="9 10" key="1">
    <citation type="submission" date="2022-11" db="EMBL/GenBank/DDBJ databases">
        <title>Spartinivicinus poritis sp. nov., isolated from scleractinian coral Porites lutea.</title>
        <authorList>
            <person name="Zhang G."/>
            <person name="Cai L."/>
            <person name="Wei Q."/>
        </authorList>
    </citation>
    <scope>NUCLEOTIDE SEQUENCE [LARGE SCALE GENOMIC DNA]</scope>
    <source>
        <strain evidence="9 10">A2-2</strain>
    </source>
</reference>
<dbReference type="NCBIfam" id="NF001490">
    <property type="entry name" value="PRK00346.1-4"/>
    <property type="match status" value="1"/>
</dbReference>
<comment type="function">
    <text evidence="7">Nucleotidase that shows phosphatase activity on nucleoside 5'-monophosphates.</text>
</comment>
<evidence type="ECO:0000256" key="2">
    <source>
        <dbReference type="ARBA" id="ARBA00011062"/>
    </source>
</evidence>
<feature type="binding site" evidence="7">
    <location>
        <position position="9"/>
    </location>
    <ligand>
        <name>a divalent metal cation</name>
        <dbReference type="ChEBI" id="CHEBI:60240"/>
    </ligand>
</feature>
<dbReference type="InterPro" id="IPR036523">
    <property type="entry name" value="SurE-like_sf"/>
</dbReference>
<evidence type="ECO:0000256" key="1">
    <source>
        <dbReference type="ARBA" id="ARBA00000815"/>
    </source>
</evidence>
<dbReference type="RefSeq" id="WP_274686749.1">
    <property type="nucleotide sequence ID" value="NZ_JAPMOU010000001.1"/>
</dbReference>
<accession>A0ABT5U1X9</accession>
<dbReference type="NCBIfam" id="NF001489">
    <property type="entry name" value="PRK00346.1-3"/>
    <property type="match status" value="1"/>
</dbReference>
<evidence type="ECO:0000313" key="10">
    <source>
        <dbReference type="Proteomes" id="UP001528823"/>
    </source>
</evidence>
<dbReference type="GO" id="GO:0008254">
    <property type="term" value="F:3'-nucleotidase activity"/>
    <property type="evidence" value="ECO:0007669"/>
    <property type="project" value="UniProtKB-EC"/>
</dbReference>
<dbReference type="InterPro" id="IPR002828">
    <property type="entry name" value="SurE-like_Pase/nucleotidase"/>
</dbReference>
<protein>
    <recommendedName>
        <fullName evidence="7">5'-nucleotidase SurE</fullName>
        <ecNumber evidence="7">3.1.3.5</ecNumber>
    </recommendedName>
    <alternativeName>
        <fullName evidence="7">Nucleoside 5'-monophosphate phosphohydrolase</fullName>
    </alternativeName>
</protein>
<evidence type="ECO:0000256" key="4">
    <source>
        <dbReference type="ARBA" id="ARBA00022723"/>
    </source>
</evidence>
<gene>
    <name evidence="7 9" type="primary">surE</name>
    <name evidence="9" type="ORF">ORQ98_00205</name>
</gene>
<dbReference type="Gene3D" id="3.40.1210.10">
    <property type="entry name" value="Survival protein SurE-like phosphatase/nucleotidase"/>
    <property type="match status" value="1"/>
</dbReference>
<proteinExistence type="inferred from homology"/>
<dbReference type="NCBIfam" id="TIGR00087">
    <property type="entry name" value="surE"/>
    <property type="match status" value="1"/>
</dbReference>
<keyword evidence="4 7" id="KW-0479">Metal-binding</keyword>
<dbReference type="PANTHER" id="PTHR30457">
    <property type="entry name" value="5'-NUCLEOTIDASE SURE"/>
    <property type="match status" value="1"/>
</dbReference>
<dbReference type="PANTHER" id="PTHR30457:SF12">
    <property type="entry name" value="5'_3'-NUCLEOTIDASE SURE"/>
    <property type="match status" value="1"/>
</dbReference>
<name>A0ABT5U1X9_9GAMM</name>
<dbReference type="EMBL" id="JAPMOU010000001">
    <property type="protein sequence ID" value="MDE1460374.1"/>
    <property type="molecule type" value="Genomic_DNA"/>
</dbReference>
<keyword evidence="5 7" id="KW-0547">Nucleotide-binding</keyword>